<dbReference type="PANTHER" id="PTHR33744">
    <property type="entry name" value="CARBOHYDRATE DIACID REGULATOR"/>
    <property type="match status" value="1"/>
</dbReference>
<protein>
    <recommendedName>
        <fullName evidence="7">Sugar diacid utilization regulator</fullName>
    </recommendedName>
</protein>
<comment type="similarity">
    <text evidence="1">Belongs to the CdaR family.</text>
</comment>
<reference evidence="5" key="1">
    <citation type="submission" date="2016-08" db="EMBL/GenBank/DDBJ databases">
        <title>Complete genome of Cloacibacillus porcorum.</title>
        <authorList>
            <person name="Looft T."/>
            <person name="Bayles D.O."/>
            <person name="Alt D.P."/>
        </authorList>
    </citation>
    <scope>NUCLEOTIDE SEQUENCE [LARGE SCALE GENOMIC DNA]</scope>
    <source>
        <strain evidence="5">CL-84</strain>
    </source>
</reference>
<gene>
    <name evidence="5" type="ORF">BED41_13855</name>
</gene>
<dbReference type="STRING" id="1197717.BED41_13855"/>
<organism evidence="5 6">
    <name type="scientific">Cloacibacillus porcorum</name>
    <dbReference type="NCBI Taxonomy" id="1197717"/>
    <lineage>
        <taxon>Bacteria</taxon>
        <taxon>Thermotogati</taxon>
        <taxon>Synergistota</taxon>
        <taxon>Synergistia</taxon>
        <taxon>Synergistales</taxon>
        <taxon>Synergistaceae</taxon>
        <taxon>Cloacibacillus</taxon>
    </lineage>
</organism>
<dbReference type="Pfam" id="PF13556">
    <property type="entry name" value="HTH_30"/>
    <property type="match status" value="1"/>
</dbReference>
<dbReference type="RefSeq" id="WP_066747579.1">
    <property type="nucleotide sequence ID" value="NZ_CP016757.1"/>
</dbReference>
<evidence type="ECO:0000259" key="3">
    <source>
        <dbReference type="Pfam" id="PF13556"/>
    </source>
</evidence>
<dbReference type="PANTHER" id="PTHR33744:SF15">
    <property type="entry name" value="CARBOHYDRATE DIACID REGULATOR"/>
    <property type="match status" value="1"/>
</dbReference>
<name>A0A1B2I7Y2_9BACT</name>
<dbReference type="Pfam" id="PF05651">
    <property type="entry name" value="Diacid_rec"/>
    <property type="match status" value="1"/>
</dbReference>
<evidence type="ECO:0000259" key="2">
    <source>
        <dbReference type="Pfam" id="PF05651"/>
    </source>
</evidence>
<dbReference type="InterPro" id="IPR042070">
    <property type="entry name" value="PucR_C-HTH_sf"/>
</dbReference>
<keyword evidence="6" id="KW-1185">Reference proteome</keyword>
<dbReference type="InterPro" id="IPR051448">
    <property type="entry name" value="CdaR-like_regulators"/>
</dbReference>
<sequence>MLFEEIASRLVHTASRLVRGRIVNIMDTDGVIVASSDPARVGTVHEGARKVVRTGRPVAIEKDDVPYYPGAREGYNLPVFSEERLIAVVGIYGNPDEVRDSAYILEAYTEQFFRQNALNRQNRIFDGLRASYLRILLNLSEGNDDRLDELAGALDLRISFPVRMIAISICGDLDSLRSQQMLNRAADEILFHKLALPEHDVWAMVDDRLLLLKSGTEEEAGRYLKRLFTCVEEALSGHAQLCAGRLCQTLTEARLSGDEALTLCGTKREGLLDILDPGCGFSYLMRRTAEKEQEFIRGIYMRISERLNEKDLEMMLATAAAYYDAGGSVKAASEALHIHKNTLQYRMRRLWETLSPLQTGAFEREYLLRLCILYHRQLRPQGL</sequence>
<evidence type="ECO:0000259" key="4">
    <source>
        <dbReference type="Pfam" id="PF17853"/>
    </source>
</evidence>
<proteinExistence type="inferred from homology"/>
<dbReference type="InterPro" id="IPR008599">
    <property type="entry name" value="Diacid_rec"/>
</dbReference>
<dbReference type="OrthoDB" id="212459at2"/>
<accession>A0A1B2I7Y2</accession>
<dbReference type="Proteomes" id="UP000093044">
    <property type="component" value="Chromosome"/>
</dbReference>
<evidence type="ECO:0008006" key="7">
    <source>
        <dbReference type="Google" id="ProtNLM"/>
    </source>
</evidence>
<dbReference type="Pfam" id="PF17853">
    <property type="entry name" value="GGDEF_2"/>
    <property type="match status" value="1"/>
</dbReference>
<dbReference type="Gene3D" id="1.10.10.2840">
    <property type="entry name" value="PucR C-terminal helix-turn-helix domain"/>
    <property type="match status" value="1"/>
</dbReference>
<dbReference type="GeneID" id="83058931"/>
<feature type="domain" description="CdaR GGDEF-like" evidence="4">
    <location>
        <begin position="143"/>
        <end position="261"/>
    </location>
</feature>
<dbReference type="InterPro" id="IPR041522">
    <property type="entry name" value="CdaR_GGDEF"/>
</dbReference>
<dbReference type="AlphaFoldDB" id="A0A1B2I7Y2"/>
<dbReference type="EMBL" id="CP016757">
    <property type="protein sequence ID" value="ANZ46085.1"/>
    <property type="molecule type" value="Genomic_DNA"/>
</dbReference>
<feature type="domain" description="PucR C-terminal helix-turn-helix" evidence="3">
    <location>
        <begin position="316"/>
        <end position="354"/>
    </location>
</feature>
<evidence type="ECO:0000313" key="5">
    <source>
        <dbReference type="EMBL" id="ANZ46085.1"/>
    </source>
</evidence>
<evidence type="ECO:0000256" key="1">
    <source>
        <dbReference type="ARBA" id="ARBA00006754"/>
    </source>
</evidence>
<feature type="domain" description="Putative sugar diacid recognition" evidence="2">
    <location>
        <begin position="4"/>
        <end position="123"/>
    </location>
</feature>
<dbReference type="KEGG" id="cpor:BED41_13855"/>
<evidence type="ECO:0000313" key="6">
    <source>
        <dbReference type="Proteomes" id="UP000093044"/>
    </source>
</evidence>
<dbReference type="InterPro" id="IPR025736">
    <property type="entry name" value="PucR_C-HTH_dom"/>
</dbReference>